<feature type="region of interest" description="Disordered" evidence="1">
    <location>
        <begin position="38"/>
        <end position="70"/>
    </location>
</feature>
<evidence type="ECO:0000313" key="2">
    <source>
        <dbReference type="EMBL" id="CAI2383421.1"/>
    </source>
</evidence>
<gene>
    <name evidence="2" type="ORF">ECRASSUSDP1_LOCUS24920</name>
</gene>
<accession>A0AAD2D8E6</accession>
<evidence type="ECO:0000313" key="3">
    <source>
        <dbReference type="Proteomes" id="UP001295684"/>
    </source>
</evidence>
<dbReference type="Proteomes" id="UP001295684">
    <property type="component" value="Unassembled WGS sequence"/>
</dbReference>
<dbReference type="AlphaFoldDB" id="A0AAD2D8E6"/>
<proteinExistence type="predicted"/>
<sequence>MNTKKFSATQINCLKNPALAKTEAKLLSFTNAPMYFNTKKSKSRKRDLGSKTMNGTRKGKNLSNSDKKRQSKVGKSFLASFLSDTTLCDNFSPKKLQNNVGKQQSGKNGQVLSIGSDTRVYTPDQLQQIYDESIIKYKSSGPNGNLANKHGKKSKRGVKTSYGNYTQLRPQSSFIPNNKIKLSKGRKSVTGSNKQSFYMSPKAIDSFNIGTKKSSNKHSHKLKIPSTKNKAYERLVKNMSMFSLESPNAAAQGRTIGNKKHSSKKFDGQKKKKKGGNISGSRNKYRTNPFTTKNRIQSSSSVLDNHIIITPTSSTKGREIIVPRIGSRKEKGTNLTKLDISQEDSRIKTKIQSALGSPLCNFKSYDRFMKKKTDYFTKPDESFSEDVRTQMNSGKLDSSMAHTFMAECETLEEAMHKMLEDIDKDQHQSIQAKQHKKLEVVRHLCAEMAQKRTHGAISKLFGYFSDIYEAHISTLSLSKIEALQAENKELQRLLENERQEKIKITKDFKSQIEVLNKKNSSDIQRLQNQIEELREAAKKPQKQKKSKHNESEESDIFEGLNTDKRDRIMAEVAELYEANVELQMENKILKKTQKKLKTGIQFIDTKEVLIDSMDMESEEEEGPFVKNGSYTDNEDLGKSHNQDTIGSIHNIFVDPTSESFIEERKKELAFKRPSIVPELDFNQIIRPDLVQAIKLKAFGVNNKASKPSQPLKGGHSLSNRVHEEQISFNLEGNEDDSASETCEKMSDSIEMKNSKFKSSKSHTHSHIMAKDLNNITPNLNEDSQNFGSNICKLQNSCFASSSEATKKKESGVSKPFSPFQNSESTVKLFKKPSDSNLFYKTSKSKDRSKVPQLNLENIEHPNFHQEFMDTWQEF</sequence>
<feature type="region of interest" description="Disordered" evidence="1">
    <location>
        <begin position="251"/>
        <end position="289"/>
    </location>
</feature>
<dbReference type="EMBL" id="CAMPGE010025685">
    <property type="protein sequence ID" value="CAI2383421.1"/>
    <property type="molecule type" value="Genomic_DNA"/>
</dbReference>
<reference evidence="2" key="1">
    <citation type="submission" date="2023-07" db="EMBL/GenBank/DDBJ databases">
        <authorList>
            <consortium name="AG Swart"/>
            <person name="Singh M."/>
            <person name="Singh A."/>
            <person name="Seah K."/>
            <person name="Emmerich C."/>
        </authorList>
    </citation>
    <scope>NUCLEOTIDE SEQUENCE</scope>
    <source>
        <strain evidence="2">DP1</strain>
    </source>
</reference>
<protein>
    <submittedName>
        <fullName evidence="2">Uncharacterized protein</fullName>
    </submittedName>
</protein>
<feature type="region of interest" description="Disordered" evidence="1">
    <location>
        <begin position="535"/>
        <end position="559"/>
    </location>
</feature>
<evidence type="ECO:0000256" key="1">
    <source>
        <dbReference type="SAM" id="MobiDB-lite"/>
    </source>
</evidence>
<keyword evidence="3" id="KW-1185">Reference proteome</keyword>
<comment type="caution">
    <text evidence="2">The sequence shown here is derived from an EMBL/GenBank/DDBJ whole genome shotgun (WGS) entry which is preliminary data.</text>
</comment>
<organism evidence="2 3">
    <name type="scientific">Euplotes crassus</name>
    <dbReference type="NCBI Taxonomy" id="5936"/>
    <lineage>
        <taxon>Eukaryota</taxon>
        <taxon>Sar</taxon>
        <taxon>Alveolata</taxon>
        <taxon>Ciliophora</taxon>
        <taxon>Intramacronucleata</taxon>
        <taxon>Spirotrichea</taxon>
        <taxon>Hypotrichia</taxon>
        <taxon>Euplotida</taxon>
        <taxon>Euplotidae</taxon>
        <taxon>Moneuplotes</taxon>
    </lineage>
</organism>
<name>A0AAD2D8E6_EUPCR</name>